<accession>A0AAE0G3G1</accession>
<dbReference type="EMBL" id="LGRX02010138">
    <property type="protein sequence ID" value="KAK3270911.1"/>
    <property type="molecule type" value="Genomic_DNA"/>
</dbReference>
<dbReference type="AlphaFoldDB" id="A0AAE0G3G1"/>
<protein>
    <submittedName>
        <fullName evidence="1">Uncharacterized protein</fullName>
    </submittedName>
</protein>
<name>A0AAE0G3G1_9CHLO</name>
<keyword evidence="2" id="KW-1185">Reference proteome</keyword>
<sequence>MLSFEEVQAWLTQDVASREDPLPTLRLILGEAAPVLELLPCWAALVEPARASATMKSLATIGDIKACFPHLKRIKKIPTDGGMRRRCFAICSTRRQAGNSPLKLPC</sequence>
<dbReference type="Proteomes" id="UP001190700">
    <property type="component" value="Unassembled WGS sequence"/>
</dbReference>
<comment type="caution">
    <text evidence="1">The sequence shown here is derived from an EMBL/GenBank/DDBJ whole genome shotgun (WGS) entry which is preliminary data.</text>
</comment>
<evidence type="ECO:0000313" key="1">
    <source>
        <dbReference type="EMBL" id="KAK3270911.1"/>
    </source>
</evidence>
<reference evidence="1 2" key="1">
    <citation type="journal article" date="2015" name="Genome Biol. Evol.">
        <title>Comparative Genomics of a Bacterivorous Green Alga Reveals Evolutionary Causalities and Consequences of Phago-Mixotrophic Mode of Nutrition.</title>
        <authorList>
            <person name="Burns J.A."/>
            <person name="Paasch A."/>
            <person name="Narechania A."/>
            <person name="Kim E."/>
        </authorList>
    </citation>
    <scope>NUCLEOTIDE SEQUENCE [LARGE SCALE GENOMIC DNA]</scope>
    <source>
        <strain evidence="1 2">PLY_AMNH</strain>
    </source>
</reference>
<proteinExistence type="predicted"/>
<gene>
    <name evidence="1" type="ORF">CYMTET_20716</name>
</gene>
<organism evidence="1 2">
    <name type="scientific">Cymbomonas tetramitiformis</name>
    <dbReference type="NCBI Taxonomy" id="36881"/>
    <lineage>
        <taxon>Eukaryota</taxon>
        <taxon>Viridiplantae</taxon>
        <taxon>Chlorophyta</taxon>
        <taxon>Pyramimonadophyceae</taxon>
        <taxon>Pyramimonadales</taxon>
        <taxon>Pyramimonadaceae</taxon>
        <taxon>Cymbomonas</taxon>
    </lineage>
</organism>
<evidence type="ECO:0000313" key="2">
    <source>
        <dbReference type="Proteomes" id="UP001190700"/>
    </source>
</evidence>